<name>A0A9X1UT56_9GAMM</name>
<evidence type="ECO:0000256" key="5">
    <source>
        <dbReference type="ARBA" id="ARBA00023124"/>
    </source>
</evidence>
<evidence type="ECO:0000313" key="10">
    <source>
        <dbReference type="Proteomes" id="UP001139238"/>
    </source>
</evidence>
<dbReference type="PANTHER" id="PTHR13604:SF0">
    <property type="entry name" value="ABASIC SITE PROCESSING PROTEIN HMCES"/>
    <property type="match status" value="1"/>
</dbReference>
<dbReference type="GO" id="GO:0006508">
    <property type="term" value="P:proteolysis"/>
    <property type="evidence" value="ECO:0007669"/>
    <property type="project" value="UniProtKB-KW"/>
</dbReference>
<comment type="similarity">
    <text evidence="1 8">Belongs to the SOS response-associated peptidase family.</text>
</comment>
<evidence type="ECO:0000256" key="2">
    <source>
        <dbReference type="ARBA" id="ARBA00022670"/>
    </source>
</evidence>
<evidence type="ECO:0000256" key="1">
    <source>
        <dbReference type="ARBA" id="ARBA00008136"/>
    </source>
</evidence>
<sequence length="232" mass="27089">MCANFQPIIQAQASRFTNQQLSFDFKDDIYSGYEAPLLFANLLSNMSGDPAEWRSAIFGMIPKWVKDTSFAKHTYNARSETVADKPSFKHAWYNNQFALIPVQTIYEPKYINGKAHRYGIHREDNEPFTVAGLYEMVKIGDQLIRSMTMLTINADQHPFMSQFHKPEDEKRSIVVIEREHRQDWLNMHHEDAFELLKPMGAGYVAEHRPNPKKPLKSKPPTIPLLRWYPDMW</sequence>
<organism evidence="9 10">
    <name type="scientific">Moraxella tetraodonis</name>
    <dbReference type="NCBI Taxonomy" id="2767221"/>
    <lineage>
        <taxon>Bacteria</taxon>
        <taxon>Pseudomonadati</taxon>
        <taxon>Pseudomonadota</taxon>
        <taxon>Gammaproteobacteria</taxon>
        <taxon>Moraxellales</taxon>
        <taxon>Moraxellaceae</taxon>
        <taxon>Moraxella</taxon>
    </lineage>
</organism>
<dbReference type="SUPFAM" id="SSF143081">
    <property type="entry name" value="BB1717-like"/>
    <property type="match status" value="1"/>
</dbReference>
<dbReference type="GO" id="GO:0003697">
    <property type="term" value="F:single-stranded DNA binding"/>
    <property type="evidence" value="ECO:0007669"/>
    <property type="project" value="InterPro"/>
</dbReference>
<dbReference type="EC" id="3.4.-.-" evidence="8"/>
<keyword evidence="7" id="KW-0456">Lyase</keyword>
<evidence type="ECO:0000256" key="3">
    <source>
        <dbReference type="ARBA" id="ARBA00022763"/>
    </source>
</evidence>
<dbReference type="PANTHER" id="PTHR13604">
    <property type="entry name" value="DC12-RELATED"/>
    <property type="match status" value="1"/>
</dbReference>
<dbReference type="AlphaFoldDB" id="A0A9X1UT56"/>
<keyword evidence="10" id="KW-1185">Reference proteome</keyword>
<proteinExistence type="inferred from homology"/>
<dbReference type="Gene3D" id="3.90.1680.10">
    <property type="entry name" value="SOS response associated peptidase-like"/>
    <property type="match status" value="1"/>
</dbReference>
<dbReference type="Pfam" id="PF02586">
    <property type="entry name" value="SRAP"/>
    <property type="match status" value="1"/>
</dbReference>
<evidence type="ECO:0000256" key="6">
    <source>
        <dbReference type="ARBA" id="ARBA00023125"/>
    </source>
</evidence>
<keyword evidence="6" id="KW-0238">DNA-binding</keyword>
<comment type="caution">
    <text evidence="9">The sequence shown here is derived from an EMBL/GenBank/DDBJ whole genome shotgun (WGS) entry which is preliminary data.</text>
</comment>
<protein>
    <recommendedName>
        <fullName evidence="8">Abasic site processing protein</fullName>
        <ecNumber evidence="8">3.4.-.-</ecNumber>
    </recommendedName>
</protein>
<dbReference type="EMBL" id="JACSYB010000002">
    <property type="protein sequence ID" value="MCG8148626.1"/>
    <property type="molecule type" value="Genomic_DNA"/>
</dbReference>
<dbReference type="InterPro" id="IPR036590">
    <property type="entry name" value="SRAP-like"/>
</dbReference>
<gene>
    <name evidence="9" type="ORF">H9W84_10905</name>
</gene>
<dbReference type="GO" id="GO:0008233">
    <property type="term" value="F:peptidase activity"/>
    <property type="evidence" value="ECO:0007669"/>
    <property type="project" value="UniProtKB-KW"/>
</dbReference>
<reference evidence="9" key="1">
    <citation type="submission" date="2021-08" db="EMBL/GenBank/DDBJ databases">
        <title>Complete genome sequence of Moraxella sp strain PS-22.</title>
        <authorList>
            <person name="Das S.K."/>
        </authorList>
    </citation>
    <scope>NUCLEOTIDE SEQUENCE</scope>
    <source>
        <strain evidence="9">PS-22</strain>
    </source>
</reference>
<evidence type="ECO:0000256" key="4">
    <source>
        <dbReference type="ARBA" id="ARBA00022801"/>
    </source>
</evidence>
<keyword evidence="5" id="KW-0190">Covalent protein-DNA linkage</keyword>
<dbReference type="GO" id="GO:0106300">
    <property type="term" value="P:protein-DNA covalent cross-linking repair"/>
    <property type="evidence" value="ECO:0007669"/>
    <property type="project" value="InterPro"/>
</dbReference>
<dbReference type="Proteomes" id="UP001139238">
    <property type="component" value="Unassembled WGS sequence"/>
</dbReference>
<keyword evidence="3" id="KW-0227">DNA damage</keyword>
<dbReference type="InterPro" id="IPR003738">
    <property type="entry name" value="SRAP"/>
</dbReference>
<evidence type="ECO:0000313" key="9">
    <source>
        <dbReference type="EMBL" id="MCG8148626.1"/>
    </source>
</evidence>
<dbReference type="GO" id="GO:0016829">
    <property type="term" value="F:lyase activity"/>
    <property type="evidence" value="ECO:0007669"/>
    <property type="project" value="UniProtKB-KW"/>
</dbReference>
<accession>A0A9X1UT56</accession>
<keyword evidence="2 8" id="KW-0645">Protease</keyword>
<keyword evidence="4 8" id="KW-0378">Hydrolase</keyword>
<dbReference type="RefSeq" id="WP_239743824.1">
    <property type="nucleotide sequence ID" value="NZ_JACSYB010000002.1"/>
</dbReference>
<evidence type="ECO:0000256" key="8">
    <source>
        <dbReference type="RuleBase" id="RU364100"/>
    </source>
</evidence>
<evidence type="ECO:0000256" key="7">
    <source>
        <dbReference type="ARBA" id="ARBA00023239"/>
    </source>
</evidence>